<feature type="compositionally biased region" description="Acidic residues" evidence="1">
    <location>
        <begin position="34"/>
        <end position="57"/>
    </location>
</feature>
<feature type="compositionally biased region" description="Pro residues" evidence="1">
    <location>
        <begin position="58"/>
        <end position="69"/>
    </location>
</feature>
<feature type="region of interest" description="Disordered" evidence="1">
    <location>
        <begin position="17"/>
        <end position="69"/>
    </location>
</feature>
<protein>
    <submittedName>
        <fullName evidence="2">Uncharacterized protein</fullName>
    </submittedName>
</protein>
<sequence length="69" mass="7838">MSFQAYTHLAHISSLFDYPVRPDPYDPFPNGDPMIDDPSEEEPESEPDEWPAPELPEEPGPSPYPPLKE</sequence>
<evidence type="ECO:0000313" key="3">
    <source>
        <dbReference type="Proteomes" id="UP001061070"/>
    </source>
</evidence>
<name>A0ABQ0QE66_9PROT</name>
<reference evidence="2" key="1">
    <citation type="submission" date="2013-04" db="EMBL/GenBank/DDBJ databases">
        <title>The genome sequencing project of 58 acetic acid bacteria.</title>
        <authorList>
            <person name="Okamoto-Kainuma A."/>
            <person name="Ishikawa M."/>
            <person name="Umino S."/>
            <person name="Koizumi Y."/>
            <person name="Shiwa Y."/>
            <person name="Yoshikawa H."/>
            <person name="Matsutani M."/>
            <person name="Matsushita K."/>
        </authorList>
    </citation>
    <scope>NUCLEOTIDE SEQUENCE</scope>
    <source>
        <strain evidence="2">NRIC 0228</strain>
    </source>
</reference>
<evidence type="ECO:0000313" key="2">
    <source>
        <dbReference type="EMBL" id="GBR15292.1"/>
    </source>
</evidence>
<gene>
    <name evidence="2" type="ORF">AA0228_2474</name>
</gene>
<accession>A0ABQ0QE66</accession>
<organism evidence="2 3">
    <name type="scientific">Gluconobacter frateurii NRIC 0228</name>
    <dbReference type="NCBI Taxonomy" id="1307946"/>
    <lineage>
        <taxon>Bacteria</taxon>
        <taxon>Pseudomonadati</taxon>
        <taxon>Pseudomonadota</taxon>
        <taxon>Alphaproteobacteria</taxon>
        <taxon>Acetobacterales</taxon>
        <taxon>Acetobacteraceae</taxon>
        <taxon>Gluconobacter</taxon>
    </lineage>
</organism>
<dbReference type="EMBL" id="BAQW01000013">
    <property type="protein sequence ID" value="GBR15292.1"/>
    <property type="molecule type" value="Genomic_DNA"/>
</dbReference>
<keyword evidence="3" id="KW-1185">Reference proteome</keyword>
<comment type="caution">
    <text evidence="2">The sequence shown here is derived from an EMBL/GenBank/DDBJ whole genome shotgun (WGS) entry which is preliminary data.</text>
</comment>
<evidence type="ECO:0000256" key="1">
    <source>
        <dbReference type="SAM" id="MobiDB-lite"/>
    </source>
</evidence>
<dbReference type="Proteomes" id="UP001061070">
    <property type="component" value="Unassembled WGS sequence"/>
</dbReference>
<proteinExistence type="predicted"/>